<evidence type="ECO:0000256" key="8">
    <source>
        <dbReference type="SAM" id="MobiDB-lite"/>
    </source>
</evidence>
<comment type="subcellular location">
    <subcellularLocation>
        <location evidence="1">Cell membrane</location>
        <topology evidence="1">Multi-pass membrane protein</topology>
    </subcellularLocation>
</comment>
<keyword evidence="12" id="KW-1185">Reference proteome</keyword>
<dbReference type="RefSeq" id="WP_141923879.1">
    <property type="nucleotide sequence ID" value="NZ_VFQC01000001.1"/>
</dbReference>
<feature type="transmembrane region" description="Helical" evidence="9">
    <location>
        <begin position="377"/>
        <end position="400"/>
    </location>
</feature>
<evidence type="ECO:0000259" key="10">
    <source>
        <dbReference type="PROSITE" id="PS50850"/>
    </source>
</evidence>
<feature type="transmembrane region" description="Helical" evidence="9">
    <location>
        <begin position="31"/>
        <end position="54"/>
    </location>
</feature>
<comment type="caution">
    <text evidence="11">The sequence shown here is derived from an EMBL/GenBank/DDBJ whole genome shotgun (WGS) entry which is preliminary data.</text>
</comment>
<dbReference type="Proteomes" id="UP000317422">
    <property type="component" value="Unassembled WGS sequence"/>
</dbReference>
<dbReference type="InterPro" id="IPR005829">
    <property type="entry name" value="Sugar_transporter_CS"/>
</dbReference>
<dbReference type="AlphaFoldDB" id="A0A543NKP4"/>
<evidence type="ECO:0000313" key="12">
    <source>
        <dbReference type="Proteomes" id="UP000317422"/>
    </source>
</evidence>
<feature type="transmembrane region" description="Helical" evidence="9">
    <location>
        <begin position="155"/>
        <end position="173"/>
    </location>
</feature>
<comment type="similarity">
    <text evidence="2">Belongs to the major facilitator superfamily. TCR/Tet family.</text>
</comment>
<feature type="region of interest" description="Disordered" evidence="8">
    <location>
        <begin position="1"/>
        <end position="23"/>
    </location>
</feature>
<dbReference type="SUPFAM" id="SSF103473">
    <property type="entry name" value="MFS general substrate transporter"/>
    <property type="match status" value="1"/>
</dbReference>
<dbReference type="InterPro" id="IPR001958">
    <property type="entry name" value="Tet-R_TetA/multi-R_MdtG-like"/>
</dbReference>
<dbReference type="InterPro" id="IPR020846">
    <property type="entry name" value="MFS_dom"/>
</dbReference>
<organism evidence="11 12">
    <name type="scientific">Haloactinospora alba</name>
    <dbReference type="NCBI Taxonomy" id="405555"/>
    <lineage>
        <taxon>Bacteria</taxon>
        <taxon>Bacillati</taxon>
        <taxon>Actinomycetota</taxon>
        <taxon>Actinomycetes</taxon>
        <taxon>Streptosporangiales</taxon>
        <taxon>Nocardiopsidaceae</taxon>
        <taxon>Haloactinospora</taxon>
    </lineage>
</organism>
<evidence type="ECO:0000256" key="1">
    <source>
        <dbReference type="ARBA" id="ARBA00004651"/>
    </source>
</evidence>
<evidence type="ECO:0000256" key="3">
    <source>
        <dbReference type="ARBA" id="ARBA00022448"/>
    </source>
</evidence>
<evidence type="ECO:0000313" key="11">
    <source>
        <dbReference type="EMBL" id="TQN32370.1"/>
    </source>
</evidence>
<feature type="transmembrane region" description="Helical" evidence="9">
    <location>
        <begin position="185"/>
        <end position="205"/>
    </location>
</feature>
<feature type="transmembrane region" description="Helical" evidence="9">
    <location>
        <begin position="286"/>
        <end position="306"/>
    </location>
</feature>
<dbReference type="FunFam" id="1.20.1720.10:FF:000004">
    <property type="entry name" value="EmrB/QacA family drug resistance transporter"/>
    <property type="match status" value="1"/>
</dbReference>
<dbReference type="CDD" id="cd17502">
    <property type="entry name" value="MFS_Azr1_MDR_like"/>
    <property type="match status" value="1"/>
</dbReference>
<dbReference type="Gene3D" id="1.20.1250.20">
    <property type="entry name" value="MFS general substrate transporter like domains"/>
    <property type="match status" value="1"/>
</dbReference>
<accession>A0A543NKP4</accession>
<dbReference type="PANTHER" id="PTHR23501">
    <property type="entry name" value="MAJOR FACILITATOR SUPERFAMILY"/>
    <property type="match status" value="1"/>
</dbReference>
<feature type="transmembrane region" description="Helical" evidence="9">
    <location>
        <begin position="352"/>
        <end position="371"/>
    </location>
</feature>
<dbReference type="PROSITE" id="PS50850">
    <property type="entry name" value="MFS"/>
    <property type="match status" value="1"/>
</dbReference>
<evidence type="ECO:0000256" key="5">
    <source>
        <dbReference type="ARBA" id="ARBA00022692"/>
    </source>
</evidence>
<dbReference type="PANTHER" id="PTHR23501:SF197">
    <property type="entry name" value="COMD"/>
    <property type="match status" value="1"/>
</dbReference>
<feature type="transmembrane region" description="Helical" evidence="9">
    <location>
        <begin position="326"/>
        <end position="345"/>
    </location>
</feature>
<feature type="transmembrane region" description="Helical" evidence="9">
    <location>
        <begin position="495"/>
        <end position="513"/>
    </location>
</feature>
<evidence type="ECO:0000256" key="9">
    <source>
        <dbReference type="SAM" id="Phobius"/>
    </source>
</evidence>
<protein>
    <submittedName>
        <fullName evidence="11">EmrB/QacA subfamily drug resistance transporter</fullName>
    </submittedName>
</protein>
<dbReference type="InterPro" id="IPR004638">
    <property type="entry name" value="EmrB-like"/>
</dbReference>
<feature type="domain" description="Major facilitator superfamily (MFS) profile" evidence="10">
    <location>
        <begin position="32"/>
        <end position="518"/>
    </location>
</feature>
<keyword evidence="4" id="KW-1003">Cell membrane</keyword>
<dbReference type="PRINTS" id="PR01035">
    <property type="entry name" value="TCRTETA"/>
</dbReference>
<dbReference type="NCBIfam" id="TIGR00711">
    <property type="entry name" value="efflux_EmrB"/>
    <property type="match status" value="1"/>
</dbReference>
<evidence type="ECO:0000256" key="4">
    <source>
        <dbReference type="ARBA" id="ARBA00022475"/>
    </source>
</evidence>
<dbReference type="GO" id="GO:0005886">
    <property type="term" value="C:plasma membrane"/>
    <property type="evidence" value="ECO:0007669"/>
    <property type="project" value="UniProtKB-SubCell"/>
</dbReference>
<dbReference type="EMBL" id="VFQC01000001">
    <property type="protein sequence ID" value="TQN32370.1"/>
    <property type="molecule type" value="Genomic_DNA"/>
</dbReference>
<dbReference type="InterPro" id="IPR011701">
    <property type="entry name" value="MFS"/>
</dbReference>
<feature type="transmembrane region" description="Helical" evidence="9">
    <location>
        <begin position="122"/>
        <end position="143"/>
    </location>
</feature>
<feature type="compositionally biased region" description="Basic and acidic residues" evidence="8">
    <location>
        <begin position="527"/>
        <end position="537"/>
    </location>
</feature>
<reference evidence="11 12" key="1">
    <citation type="submission" date="2019-06" db="EMBL/GenBank/DDBJ databases">
        <title>Sequencing the genomes of 1000 actinobacteria strains.</title>
        <authorList>
            <person name="Klenk H.-P."/>
        </authorList>
    </citation>
    <scope>NUCLEOTIDE SEQUENCE [LARGE SCALE GENOMIC DNA]</scope>
    <source>
        <strain evidence="11 12">DSM 45015</strain>
    </source>
</reference>
<feature type="transmembrane region" description="Helical" evidence="9">
    <location>
        <begin position="420"/>
        <end position="438"/>
    </location>
</feature>
<dbReference type="Gene3D" id="1.20.1720.10">
    <property type="entry name" value="Multidrug resistance protein D"/>
    <property type="match status" value="1"/>
</dbReference>
<dbReference type="OrthoDB" id="7375466at2"/>
<sequence length="546" mass="57768">MASTHTDAELPDPPPAQEQPSGPLTRRQVNWVFLGVMLTMLLGALDQTIVSTALPTIVGELNGLENLSWVVTAYILAATVGMPIYGKAGDLFGRKVVFQFSIVVFLIGSILSGIAQDMPQLIGFRALQGIGGGGLMIGAQAIIGEVVSARERGKYMGFMGAVFGIASVAGPLLGGLFTDHLNWRWIFYINLPLGALALTVTALVLKLPKPANNKPKLDYLGTLLLATASVCIVLFTSWGGGEYAWDSPVIIGLGAGVLVAGALFVLAESRAQDPIIPLRLFRDRDFVLTSLIGVTIGIAMFSTVAYLPTFLQMVNGVSATESGLRMLPMVAGMLTATVTTGRIIAATGRYKIWPILGTGTVMVGLTLLSLMDAESSYAYNASGMLVLGLGVGMVMQNLVLIVQNTAPYRDLGTATSANNYFRQIGASFGISVFGSIFVSRLNDEMSQLPPEMAGRLDVQGGEAGISSMTPDMLRAFPEPVRDFIVHAFAGALPPVFRYAVPIVLVGFVLSFFLREKPLSTSVGATEGSRDADGETAEHPAPVTAND</sequence>
<evidence type="ECO:0000256" key="6">
    <source>
        <dbReference type="ARBA" id="ARBA00022989"/>
    </source>
</evidence>
<feature type="transmembrane region" description="Helical" evidence="9">
    <location>
        <begin position="249"/>
        <end position="266"/>
    </location>
</feature>
<keyword evidence="7 9" id="KW-0472">Membrane</keyword>
<name>A0A543NKP4_9ACTN</name>
<dbReference type="PROSITE" id="PS00217">
    <property type="entry name" value="SUGAR_TRANSPORT_2"/>
    <property type="match status" value="1"/>
</dbReference>
<dbReference type="GO" id="GO:0022857">
    <property type="term" value="F:transmembrane transporter activity"/>
    <property type="evidence" value="ECO:0007669"/>
    <property type="project" value="InterPro"/>
</dbReference>
<evidence type="ECO:0000256" key="7">
    <source>
        <dbReference type="ARBA" id="ARBA00023136"/>
    </source>
</evidence>
<evidence type="ECO:0000256" key="2">
    <source>
        <dbReference type="ARBA" id="ARBA00007520"/>
    </source>
</evidence>
<feature type="transmembrane region" description="Helical" evidence="9">
    <location>
        <begin position="97"/>
        <end position="116"/>
    </location>
</feature>
<feature type="region of interest" description="Disordered" evidence="8">
    <location>
        <begin position="522"/>
        <end position="546"/>
    </location>
</feature>
<keyword evidence="3" id="KW-0813">Transport</keyword>
<dbReference type="InterPro" id="IPR036259">
    <property type="entry name" value="MFS_trans_sf"/>
</dbReference>
<proteinExistence type="inferred from homology"/>
<keyword evidence="6 9" id="KW-1133">Transmembrane helix</keyword>
<gene>
    <name evidence="11" type="ORF">FHX37_2327</name>
</gene>
<feature type="transmembrane region" description="Helical" evidence="9">
    <location>
        <begin position="217"/>
        <end position="237"/>
    </location>
</feature>
<keyword evidence="5 9" id="KW-0812">Transmembrane</keyword>
<feature type="transmembrane region" description="Helical" evidence="9">
    <location>
        <begin position="66"/>
        <end position="85"/>
    </location>
</feature>
<dbReference type="Pfam" id="PF07690">
    <property type="entry name" value="MFS_1"/>
    <property type="match status" value="1"/>
</dbReference>